<feature type="signal peptide" evidence="1">
    <location>
        <begin position="1"/>
        <end position="20"/>
    </location>
</feature>
<keyword evidence="1" id="KW-0732">Signal</keyword>
<dbReference type="RefSeq" id="WP_169526867.1">
    <property type="nucleotide sequence ID" value="NZ_JAAMPU010000103.1"/>
</dbReference>
<gene>
    <name evidence="2" type="ORF">G6047_07300</name>
</gene>
<dbReference type="PROSITE" id="PS51257">
    <property type="entry name" value="PROKAR_LIPOPROTEIN"/>
    <property type="match status" value="1"/>
</dbReference>
<sequence length="124" mass="13939">MKRILGILFLLILLSGCETAIDCATSDPPEIEERELPDGTLFNGYSATIEVYGNSDFAWQDFRVEGTLPNGLDCHSFGDDIFISGTPTLLGDFEFTIKIKVKHDDEERNGCEYTISRNFRIHIS</sequence>
<evidence type="ECO:0000313" key="2">
    <source>
        <dbReference type="EMBL" id="NMH27832.1"/>
    </source>
</evidence>
<dbReference type="AlphaFoldDB" id="A0A972FTQ9"/>
<dbReference type="EMBL" id="JAAMPU010000103">
    <property type="protein sequence ID" value="NMH27832.1"/>
    <property type="molecule type" value="Genomic_DNA"/>
</dbReference>
<dbReference type="Gene3D" id="2.60.40.10">
    <property type="entry name" value="Immunoglobulins"/>
    <property type="match status" value="1"/>
</dbReference>
<reference evidence="2" key="1">
    <citation type="submission" date="2020-02" db="EMBL/GenBank/DDBJ databases">
        <title>Flavobacterium sp. genome.</title>
        <authorList>
            <person name="Jung H.S."/>
            <person name="Baek J.H."/>
            <person name="Jeon C.O."/>
        </authorList>
    </citation>
    <scope>NUCLEOTIDE SEQUENCE</scope>
    <source>
        <strain evidence="2">SE-s28</strain>
    </source>
</reference>
<dbReference type="Proteomes" id="UP000712080">
    <property type="component" value="Unassembled WGS sequence"/>
</dbReference>
<keyword evidence="3" id="KW-1185">Reference proteome</keyword>
<proteinExistence type="predicted"/>
<comment type="caution">
    <text evidence="2">The sequence shown here is derived from an EMBL/GenBank/DDBJ whole genome shotgun (WGS) entry which is preliminary data.</text>
</comment>
<dbReference type="InterPro" id="IPR013783">
    <property type="entry name" value="Ig-like_fold"/>
</dbReference>
<protein>
    <submittedName>
        <fullName evidence="2">Uncharacterized protein</fullName>
    </submittedName>
</protein>
<evidence type="ECO:0000313" key="3">
    <source>
        <dbReference type="Proteomes" id="UP000712080"/>
    </source>
</evidence>
<name>A0A972FTQ9_9FLAO</name>
<evidence type="ECO:0000256" key="1">
    <source>
        <dbReference type="SAM" id="SignalP"/>
    </source>
</evidence>
<organism evidence="2 3">
    <name type="scientific">Flavobacterium silvaticum</name>
    <dbReference type="NCBI Taxonomy" id="1852020"/>
    <lineage>
        <taxon>Bacteria</taxon>
        <taxon>Pseudomonadati</taxon>
        <taxon>Bacteroidota</taxon>
        <taxon>Flavobacteriia</taxon>
        <taxon>Flavobacteriales</taxon>
        <taxon>Flavobacteriaceae</taxon>
        <taxon>Flavobacterium</taxon>
    </lineage>
</organism>
<accession>A0A972FTQ9</accession>
<feature type="chain" id="PRO_5037662661" evidence="1">
    <location>
        <begin position="21"/>
        <end position="124"/>
    </location>
</feature>